<gene>
    <name evidence="4" type="ORF">UFOPK2656_01724</name>
    <name evidence="5" type="ORF">UFOPK3099_00670</name>
    <name evidence="6" type="ORF">UFOPK3267_03245</name>
    <name evidence="7" type="ORF">UFOPK3651_01866</name>
    <name evidence="8" type="ORF">UFOPK3931_03128</name>
    <name evidence="3" type="ORF">UFOPK4189_01721</name>
</gene>
<evidence type="ECO:0000256" key="1">
    <source>
        <dbReference type="ARBA" id="ARBA00005254"/>
    </source>
</evidence>
<evidence type="ECO:0000313" key="5">
    <source>
        <dbReference type="EMBL" id="CAB4810060.1"/>
    </source>
</evidence>
<dbReference type="SUPFAM" id="SSF52096">
    <property type="entry name" value="ClpP/crotonase"/>
    <property type="match status" value="1"/>
</dbReference>
<dbReference type="InterPro" id="IPR001753">
    <property type="entry name" value="Enoyl-CoA_hydra/iso"/>
</dbReference>
<evidence type="ECO:0000313" key="4">
    <source>
        <dbReference type="EMBL" id="CAB4725257.1"/>
    </source>
</evidence>
<proteinExistence type="inferred from homology"/>
<dbReference type="PANTHER" id="PTHR43802:SF1">
    <property type="entry name" value="IP11341P-RELATED"/>
    <property type="match status" value="1"/>
</dbReference>
<reference evidence="5" key="1">
    <citation type="submission" date="2020-05" db="EMBL/GenBank/DDBJ databases">
        <authorList>
            <person name="Chiriac C."/>
            <person name="Salcher M."/>
            <person name="Ghai R."/>
            <person name="Kavagutti S V."/>
        </authorList>
    </citation>
    <scope>NUCLEOTIDE SEQUENCE</scope>
</reference>
<dbReference type="Pfam" id="PF00378">
    <property type="entry name" value="ECH_1"/>
    <property type="match status" value="1"/>
</dbReference>
<dbReference type="EMBL" id="CAFBMT010000009">
    <property type="protein sequence ID" value="CAB4936854.1"/>
    <property type="molecule type" value="Genomic_DNA"/>
</dbReference>
<dbReference type="EMBL" id="CAFAAV010000036">
    <property type="protein sequence ID" value="CAB4810060.1"/>
    <property type="molecule type" value="Genomic_DNA"/>
</dbReference>
<feature type="region of interest" description="Disordered" evidence="2">
    <location>
        <begin position="258"/>
        <end position="279"/>
    </location>
</feature>
<evidence type="ECO:0000313" key="8">
    <source>
        <dbReference type="EMBL" id="CAB5016905.1"/>
    </source>
</evidence>
<comment type="similarity">
    <text evidence="1">Belongs to the enoyl-CoA hydratase/isomerase family.</text>
</comment>
<dbReference type="AlphaFoldDB" id="A0A6J6YKU1"/>
<name>A0A6J6YKU1_9ZZZZ</name>
<dbReference type="PANTHER" id="PTHR43802">
    <property type="entry name" value="ENOYL-COA HYDRATASE"/>
    <property type="match status" value="1"/>
</dbReference>
<evidence type="ECO:0000313" key="3">
    <source>
        <dbReference type="EMBL" id="CAB4363952.1"/>
    </source>
</evidence>
<dbReference type="EMBL" id="CAEZYF010000009">
    <property type="protein sequence ID" value="CAB4725257.1"/>
    <property type="molecule type" value="Genomic_DNA"/>
</dbReference>
<feature type="compositionally biased region" description="Low complexity" evidence="2">
    <location>
        <begin position="264"/>
        <end position="279"/>
    </location>
</feature>
<evidence type="ECO:0000313" key="6">
    <source>
        <dbReference type="EMBL" id="CAB4853707.1"/>
    </source>
</evidence>
<sequence length="279" mass="29849">MSDESATPSAPVILTEVVDRIGIITLNRPERRNALNGELMGALHDAVLQMAADPEAKVVILTGAAPEGMHGGFCSGGDVKGGGRGAPGSEKGVPRDALEGDLARHDEHASMLLHQMPKPTIAMVGGPAVGAGFSLAAACDLRYASTDAVFAANFMPNGLSGDYGGTFLWTQIVGTARARQMYLLNDKISAEQALEWGMVHGVLPPDQLREYTLDIARRMVRTPAELLELVKDNLNQAEDEVGRRRFLLANEAHNQSEAARKMAARMAAKQAQQAQQQQE</sequence>
<accession>A0A6J6YKU1</accession>
<dbReference type="CDD" id="cd06558">
    <property type="entry name" value="crotonase-like"/>
    <property type="match status" value="1"/>
</dbReference>
<evidence type="ECO:0000256" key="2">
    <source>
        <dbReference type="SAM" id="MobiDB-lite"/>
    </source>
</evidence>
<dbReference type="EMBL" id="CAESGF010000009">
    <property type="protein sequence ID" value="CAB4363952.1"/>
    <property type="molecule type" value="Genomic_DNA"/>
</dbReference>
<evidence type="ECO:0000313" key="7">
    <source>
        <dbReference type="EMBL" id="CAB4936854.1"/>
    </source>
</evidence>
<feature type="compositionally biased region" description="Gly residues" evidence="2">
    <location>
        <begin position="75"/>
        <end position="86"/>
    </location>
</feature>
<dbReference type="EMBL" id="CAFBIY010000316">
    <property type="protein sequence ID" value="CAB4853707.1"/>
    <property type="molecule type" value="Genomic_DNA"/>
</dbReference>
<dbReference type="Gene3D" id="3.90.226.10">
    <property type="entry name" value="2-enoyl-CoA Hydratase, Chain A, domain 1"/>
    <property type="match status" value="1"/>
</dbReference>
<organism evidence="5">
    <name type="scientific">freshwater metagenome</name>
    <dbReference type="NCBI Taxonomy" id="449393"/>
    <lineage>
        <taxon>unclassified sequences</taxon>
        <taxon>metagenomes</taxon>
        <taxon>ecological metagenomes</taxon>
    </lineage>
</organism>
<protein>
    <submittedName>
        <fullName evidence="5">Unannotated protein</fullName>
    </submittedName>
</protein>
<dbReference type="InterPro" id="IPR029045">
    <property type="entry name" value="ClpP/crotonase-like_dom_sf"/>
</dbReference>
<feature type="region of interest" description="Disordered" evidence="2">
    <location>
        <begin position="75"/>
        <end position="94"/>
    </location>
</feature>
<dbReference type="EMBL" id="CAFBOL010000139">
    <property type="protein sequence ID" value="CAB5016905.1"/>
    <property type="molecule type" value="Genomic_DNA"/>
</dbReference>